<dbReference type="InterPro" id="IPR011050">
    <property type="entry name" value="Pectin_lyase_fold/virulence"/>
</dbReference>
<keyword evidence="1" id="KW-0732">Signal</keyword>
<evidence type="ECO:0008006" key="4">
    <source>
        <dbReference type="Google" id="ProtNLM"/>
    </source>
</evidence>
<dbReference type="Pfam" id="PF14592">
    <property type="entry name" value="Chondroitinas_B"/>
    <property type="match status" value="1"/>
</dbReference>
<keyword evidence="3" id="KW-1185">Reference proteome</keyword>
<dbReference type="Proteomes" id="UP000291124">
    <property type="component" value="Chromosome"/>
</dbReference>
<dbReference type="InterPro" id="IPR012334">
    <property type="entry name" value="Pectin_lyas_fold"/>
</dbReference>
<sequence length="519" mass="57480">MKNKYILIPCIGLLFSCLAFCLNAKSINQVQKVNSPGKEILVTTQTELYSAIASAKPGDVIVMKDGVWTDVVINFNSIASSTESITLRAQIPGKVVLNGGSKLIFSKPNLVVQGLLFKKGVITKKDASVISFESENCRLTNSGIIDYNPADFNTEYYWVLFNGSHNRVDHCYFTGKSNKQPVMQNGEENARYNKVDRCYIKDIPYVAKANGREILRIFGYGHADQPGDDGAYFTVEYNLFDHAHGEGTEIVSLKSNHNIVRYNTVIASRGGLVGRRGKFNTFEGNFVFGKGEPGTSGIRVAGPFHRVINNYVADVTEDGLRLIAGEYYEKSLTGNFAAKKKNLPKYLQVQDCYIAQNTFVNCGENGINIGFNYKNQWPSLQMVLFPENNKFVNNLVYNCKGNAINIEVLDTTTPLDVFHFKPNFFESNLVFGSKICNVSLPSGIIKSDPKLKLGSDGLYRLVSKSPAINNGADSDAKDDFEGSLRDAKRDIGAQEFGTVTPVRHPLTPNEVGPDWMLKK</sequence>
<dbReference type="KEGG" id="fnk:E1750_01045"/>
<evidence type="ECO:0000256" key="1">
    <source>
        <dbReference type="SAM" id="SignalP"/>
    </source>
</evidence>
<accession>A0A4P6YAY0</accession>
<dbReference type="OrthoDB" id="6475864at2"/>
<dbReference type="PROSITE" id="PS51257">
    <property type="entry name" value="PROKAR_LIPOPROTEIN"/>
    <property type="match status" value="1"/>
</dbReference>
<evidence type="ECO:0000313" key="2">
    <source>
        <dbReference type="EMBL" id="QBN17440.1"/>
    </source>
</evidence>
<dbReference type="CDD" id="cd14251">
    <property type="entry name" value="PL-6"/>
    <property type="match status" value="1"/>
</dbReference>
<dbReference type="InterPro" id="IPR039513">
    <property type="entry name" value="PL-6"/>
</dbReference>
<dbReference type="InterPro" id="IPR006626">
    <property type="entry name" value="PbH1"/>
</dbReference>
<name>A0A4P6YAY0_9FLAO</name>
<dbReference type="EMBL" id="CP037933">
    <property type="protein sequence ID" value="QBN17440.1"/>
    <property type="molecule type" value="Genomic_DNA"/>
</dbReference>
<feature type="chain" id="PRO_5020418147" description="Alginate lyase" evidence="1">
    <location>
        <begin position="22"/>
        <end position="519"/>
    </location>
</feature>
<dbReference type="Gene3D" id="2.160.20.10">
    <property type="entry name" value="Single-stranded right-handed beta-helix, Pectin lyase-like"/>
    <property type="match status" value="1"/>
</dbReference>
<organism evidence="2 3">
    <name type="scientific">Flavobacterium nackdongense</name>
    <dbReference type="NCBI Taxonomy" id="2547394"/>
    <lineage>
        <taxon>Bacteria</taxon>
        <taxon>Pseudomonadati</taxon>
        <taxon>Bacteroidota</taxon>
        <taxon>Flavobacteriia</taxon>
        <taxon>Flavobacteriales</taxon>
        <taxon>Flavobacteriaceae</taxon>
        <taxon>Flavobacterium</taxon>
    </lineage>
</organism>
<gene>
    <name evidence="2" type="ORF">E1750_01045</name>
</gene>
<reference evidence="3" key="1">
    <citation type="submission" date="2019-03" db="EMBL/GenBank/DDBJ databases">
        <title>Flavobacterium sp.</title>
        <authorList>
            <person name="Kim H."/>
        </authorList>
    </citation>
    <scope>NUCLEOTIDE SEQUENCE [LARGE SCALE GENOMIC DNA]</scope>
    <source>
        <strain evidence="3">GS13</strain>
    </source>
</reference>
<dbReference type="RefSeq" id="WP_133274971.1">
    <property type="nucleotide sequence ID" value="NZ_CP037933.1"/>
</dbReference>
<proteinExistence type="predicted"/>
<protein>
    <recommendedName>
        <fullName evidence="4">Alginate lyase</fullName>
    </recommendedName>
</protein>
<dbReference type="SUPFAM" id="SSF51126">
    <property type="entry name" value="Pectin lyase-like"/>
    <property type="match status" value="1"/>
</dbReference>
<evidence type="ECO:0000313" key="3">
    <source>
        <dbReference type="Proteomes" id="UP000291124"/>
    </source>
</evidence>
<feature type="signal peptide" evidence="1">
    <location>
        <begin position="1"/>
        <end position="21"/>
    </location>
</feature>
<dbReference type="SMART" id="SM00710">
    <property type="entry name" value="PbH1"/>
    <property type="match status" value="4"/>
</dbReference>
<dbReference type="AlphaFoldDB" id="A0A4P6YAY0"/>